<accession>A0A1H4Z4G4</accession>
<protein>
    <submittedName>
        <fullName evidence="2">TIGR02391 family protein</fullName>
    </submittedName>
</protein>
<dbReference type="AlphaFoldDB" id="A0A1H4Z4G4"/>
<dbReference type="RefSeq" id="WP_092118630.1">
    <property type="nucleotide sequence ID" value="NZ_FNTH01000001.1"/>
</dbReference>
<reference evidence="2 3" key="1">
    <citation type="submission" date="2016-10" db="EMBL/GenBank/DDBJ databases">
        <authorList>
            <person name="de Groot N.N."/>
        </authorList>
    </citation>
    <scope>NUCLEOTIDE SEQUENCE [LARGE SCALE GENOMIC DNA]</scope>
    <source>
        <strain evidence="2 3">MT12</strain>
    </source>
</reference>
<evidence type="ECO:0000313" key="3">
    <source>
        <dbReference type="Proteomes" id="UP000198992"/>
    </source>
</evidence>
<dbReference type="InterPro" id="IPR012654">
    <property type="entry name" value="CHP02391"/>
</dbReference>
<dbReference type="NCBIfam" id="TIGR02391">
    <property type="entry name" value="hypoth_ymh"/>
    <property type="match status" value="1"/>
</dbReference>
<feature type="domain" description="Conserved hypothetical protein CHP02391" evidence="1">
    <location>
        <begin position="126"/>
        <end position="241"/>
    </location>
</feature>
<proteinExistence type="predicted"/>
<name>A0A1H4Z4G4_9BRAD</name>
<dbReference type="Proteomes" id="UP000198992">
    <property type="component" value="Unassembled WGS sequence"/>
</dbReference>
<gene>
    <name evidence="2" type="ORF">SAMN05444164_4225</name>
</gene>
<organism evidence="2 3">
    <name type="scientific">Bradyrhizobium erythrophlei</name>
    <dbReference type="NCBI Taxonomy" id="1437360"/>
    <lineage>
        <taxon>Bacteria</taxon>
        <taxon>Pseudomonadati</taxon>
        <taxon>Pseudomonadota</taxon>
        <taxon>Alphaproteobacteria</taxon>
        <taxon>Hyphomicrobiales</taxon>
        <taxon>Nitrobacteraceae</taxon>
        <taxon>Bradyrhizobium</taxon>
    </lineage>
</organism>
<dbReference type="OrthoDB" id="5195054at2"/>
<evidence type="ECO:0000313" key="2">
    <source>
        <dbReference type="EMBL" id="SED25043.1"/>
    </source>
</evidence>
<dbReference type="Pfam" id="PF09509">
    <property type="entry name" value="Hypoth_Ymh"/>
    <property type="match status" value="1"/>
</dbReference>
<sequence>MLTELVAKFPNAARLLELSAAQIDAVLLACVAARANDPNPLASKFVYRDEISGLYPIGVAARHDQSQAVDLALMESWERLKSSNIIMQAPGQARDNMTLTARGQEIAGAGNMDEIMSRANLRREMLHPLLRTSVYDSFATGHYDTAVRDAFVIVEDRVKVTSGNKGDIGVRLMRAAFNANGGAQTLTDMSLPLAERERMADLFAGAIGTYKNPLSHRVVGNSDPQPVIEELMFASRLLRYLP</sequence>
<evidence type="ECO:0000259" key="1">
    <source>
        <dbReference type="Pfam" id="PF09509"/>
    </source>
</evidence>
<dbReference type="EMBL" id="FNTH01000001">
    <property type="protein sequence ID" value="SED25043.1"/>
    <property type="molecule type" value="Genomic_DNA"/>
</dbReference>